<comment type="caution">
    <text evidence="1">The sequence shown here is derived from an EMBL/GenBank/DDBJ whole genome shotgun (WGS) entry which is preliminary data.</text>
</comment>
<protein>
    <submittedName>
        <fullName evidence="1">Uncharacterized protein</fullName>
    </submittedName>
</protein>
<evidence type="ECO:0000313" key="2">
    <source>
        <dbReference type="Proteomes" id="UP001143700"/>
    </source>
</evidence>
<sequence>MINDQNDKNMIQMYKYTIKTELNILKETNSQKLKQLKLNYSLINKLPHIPNNFPQVIKKAITDIEKETDTPISQFDFFAEYCDEYEDNSSILSSFKSYFKNSRPSPTRMINILNFINNKLPKKHVFDPNFDKDIQTFLARINPDPNNPLDKDFKYFDTLFQNKKAAFDYLNNIINDSFSSILLLLRNLQIINRTTTQIDSWTDLERWIKADTKIKSVANQKFQLIKHLLQMETKINNYKLFNNHSQINGIPFQINGVNFNIYPITNNEIHMLNAIGINNIQRLKATTFPNFKINNEWKEYYHEINHFIGLLENSNETIETFSSCLNSSYYSEYITRLDKENEFPQFNENEFIFKSTVAILNKMINDYLFQLKPKYYDHFVIS</sequence>
<name>A0A9X3W9D3_LACAM</name>
<dbReference type="EMBL" id="JAOTGU010000003">
    <property type="protein sequence ID" value="MDB6261579.1"/>
    <property type="molecule type" value="Genomic_DNA"/>
</dbReference>
<gene>
    <name evidence="1" type="ORF">ODV15_03205</name>
</gene>
<proteinExistence type="predicted"/>
<reference evidence="1" key="1">
    <citation type="journal article" date="2022" name="Microorganisms">
        <title>Antibiotic Susceptibility, Resistance Gene Determinants and Corresponding Genomic Regions in Lactobacillus amylovorus Isolates Derived from Wild Boars and Domestic Pigs.</title>
        <authorList>
            <person name="Moravkova M."/>
            <person name="Kostovova I."/>
            <person name="Kavanova K."/>
            <person name="Pechar R."/>
            <person name="Stanek S."/>
            <person name="Brychta A."/>
            <person name="Zeman M."/>
            <person name="Kubasova T."/>
        </authorList>
    </citation>
    <scope>NUCLEOTIDE SEQUENCE</scope>
    <source>
        <strain evidence="1">M356A</strain>
    </source>
</reference>
<dbReference type="RefSeq" id="WP_271869713.1">
    <property type="nucleotide sequence ID" value="NZ_JAOTGU010000003.1"/>
</dbReference>
<dbReference type="AlphaFoldDB" id="A0A9X3W9D3"/>
<organism evidence="1 2">
    <name type="scientific">Lactobacillus amylovorus</name>
    <dbReference type="NCBI Taxonomy" id="1604"/>
    <lineage>
        <taxon>Bacteria</taxon>
        <taxon>Bacillati</taxon>
        <taxon>Bacillota</taxon>
        <taxon>Bacilli</taxon>
        <taxon>Lactobacillales</taxon>
        <taxon>Lactobacillaceae</taxon>
        <taxon>Lactobacillus</taxon>
    </lineage>
</organism>
<evidence type="ECO:0000313" key="1">
    <source>
        <dbReference type="EMBL" id="MDB6261579.1"/>
    </source>
</evidence>
<dbReference type="Proteomes" id="UP001143700">
    <property type="component" value="Unassembled WGS sequence"/>
</dbReference>
<reference evidence="1" key="2">
    <citation type="submission" date="2022-10" db="EMBL/GenBank/DDBJ databases">
        <authorList>
            <person name="Kostovova I."/>
            <person name="Moravkova M."/>
            <person name="Pechar R."/>
        </authorList>
    </citation>
    <scope>NUCLEOTIDE SEQUENCE</scope>
    <source>
        <strain evidence="1">M356A</strain>
    </source>
</reference>
<accession>A0A9X3W9D3</accession>